<feature type="chain" id="PRO_5046544343" description="DUF6160 domain-containing protein" evidence="1">
    <location>
        <begin position="21"/>
        <end position="184"/>
    </location>
</feature>
<dbReference type="Proteomes" id="UP000753376">
    <property type="component" value="Unassembled WGS sequence"/>
</dbReference>
<proteinExistence type="predicted"/>
<feature type="signal peptide" evidence="1">
    <location>
        <begin position="1"/>
        <end position="20"/>
    </location>
</feature>
<reference evidence="3 4" key="1">
    <citation type="submission" date="2021-05" db="EMBL/GenBank/DDBJ databases">
        <title>Draft genomes of bacteria isolated from model marine particles.</title>
        <authorList>
            <person name="Datta M.S."/>
            <person name="Schwartzman J.A."/>
            <person name="Enke T.N."/>
            <person name="Saavedra J."/>
            <person name="Cermak N."/>
            <person name="Cordero O.X."/>
        </authorList>
    </citation>
    <scope>NUCLEOTIDE SEQUENCE [LARGE SCALE GENOMIC DNA]</scope>
    <source>
        <strain evidence="3 4">D2M19</strain>
    </source>
</reference>
<keyword evidence="4" id="KW-1185">Reference proteome</keyword>
<evidence type="ECO:0000313" key="4">
    <source>
        <dbReference type="Proteomes" id="UP000753376"/>
    </source>
</evidence>
<feature type="domain" description="DUF6160" evidence="2">
    <location>
        <begin position="9"/>
        <end position="52"/>
    </location>
</feature>
<evidence type="ECO:0000313" key="3">
    <source>
        <dbReference type="EMBL" id="MBU2873980.1"/>
    </source>
</evidence>
<evidence type="ECO:0000256" key="1">
    <source>
        <dbReference type="SAM" id="SignalP"/>
    </source>
</evidence>
<dbReference type="EMBL" id="JAHKPV010000009">
    <property type="protein sequence ID" value="MBU2873980.1"/>
    <property type="molecule type" value="Genomic_DNA"/>
</dbReference>
<dbReference type="InterPro" id="IPR046158">
    <property type="entry name" value="DUF6160"/>
</dbReference>
<accession>A0ABS6A8W4</accession>
<organism evidence="3 4">
    <name type="scientific">Marinobacter salexigens</name>
    <dbReference type="NCBI Taxonomy" id="1925763"/>
    <lineage>
        <taxon>Bacteria</taxon>
        <taxon>Pseudomonadati</taxon>
        <taxon>Pseudomonadota</taxon>
        <taxon>Gammaproteobacteria</taxon>
        <taxon>Pseudomonadales</taxon>
        <taxon>Marinobacteraceae</taxon>
        <taxon>Marinobacter</taxon>
    </lineage>
</organism>
<protein>
    <recommendedName>
        <fullName evidence="2">DUF6160 domain-containing protein</fullName>
    </recommendedName>
</protein>
<evidence type="ECO:0000259" key="2">
    <source>
        <dbReference type="Pfam" id="PF19657"/>
    </source>
</evidence>
<gene>
    <name evidence="3" type="ORF">KO508_08155</name>
</gene>
<dbReference type="RefSeq" id="WP_216007856.1">
    <property type="nucleotide sequence ID" value="NZ_JAHKPV010000009.1"/>
</dbReference>
<dbReference type="Pfam" id="PF19657">
    <property type="entry name" value="DUF6160"/>
    <property type="match status" value="1"/>
</dbReference>
<keyword evidence="1" id="KW-0732">Signal</keyword>
<comment type="caution">
    <text evidence="3">The sequence shown here is derived from an EMBL/GenBank/DDBJ whole genome shotgun (WGS) entry which is preliminary data.</text>
</comment>
<name>A0ABS6A8W4_9GAMM</name>
<sequence length="184" mass="19690">MKTASSIVKPVAILCLFAFAWPAAAEMTQISDDAMSDVSGQGGIYLSGDVSINELGGPIENSYFGRCDDVTKKCGARLAYRLKDTGGWMVLDELRGSFAFEGLTLGMRTIDSGFAGDGELFNGDVLELGLPNTVRFDDVRFKIAASNTPRPTDPGFQQTDIFSVEMQGSVIMEGNLLVFPAGNP</sequence>